<evidence type="ECO:0000313" key="13">
    <source>
        <dbReference type="EMBL" id="KAL1256607.1"/>
    </source>
</evidence>
<evidence type="ECO:0000256" key="10">
    <source>
        <dbReference type="ARBA" id="ARBA00023224"/>
    </source>
</evidence>
<dbReference type="PROSITE" id="PS00981">
    <property type="entry name" value="G_PROTEIN_RECEP_F3_3"/>
    <property type="match status" value="1"/>
</dbReference>
<dbReference type="InterPro" id="IPR017979">
    <property type="entry name" value="GPCR_3_CS"/>
</dbReference>
<evidence type="ECO:0000256" key="1">
    <source>
        <dbReference type="ARBA" id="ARBA00004651"/>
    </source>
</evidence>
<dbReference type="InterPro" id="IPR028082">
    <property type="entry name" value="Peripla_BP_I"/>
</dbReference>
<feature type="transmembrane region" description="Helical" evidence="11">
    <location>
        <begin position="663"/>
        <end position="687"/>
    </location>
</feature>
<evidence type="ECO:0000313" key="14">
    <source>
        <dbReference type="Proteomes" id="UP001558613"/>
    </source>
</evidence>
<feature type="transmembrane region" description="Helical" evidence="11">
    <location>
        <begin position="748"/>
        <end position="776"/>
    </location>
</feature>
<feature type="transmembrane region" description="Helical" evidence="11">
    <location>
        <begin position="593"/>
        <end position="615"/>
    </location>
</feature>
<dbReference type="Gene3D" id="3.40.50.2300">
    <property type="match status" value="2"/>
</dbReference>
<feature type="transmembrane region" description="Helical" evidence="11">
    <location>
        <begin position="631"/>
        <end position="651"/>
    </location>
</feature>
<dbReference type="PANTHER" id="PTHR24061:SF418">
    <property type="entry name" value="C-FAMILY ODORANT RECEPTOR OLFCQ19-RELATED"/>
    <property type="match status" value="1"/>
</dbReference>
<dbReference type="EMBL" id="JAYMGO010000018">
    <property type="protein sequence ID" value="KAL1256607.1"/>
    <property type="molecule type" value="Genomic_DNA"/>
</dbReference>
<evidence type="ECO:0000256" key="11">
    <source>
        <dbReference type="SAM" id="Phobius"/>
    </source>
</evidence>
<comment type="caution">
    <text evidence="13">The sequence shown here is derived from an EMBL/GenBank/DDBJ whole genome shotgun (WGS) entry which is preliminary data.</text>
</comment>
<evidence type="ECO:0000256" key="3">
    <source>
        <dbReference type="ARBA" id="ARBA00022692"/>
    </source>
</evidence>
<name>A0ABR3LUN6_9TELE</name>
<dbReference type="PRINTS" id="PR00248">
    <property type="entry name" value="GPCRMGR"/>
</dbReference>
<evidence type="ECO:0000256" key="6">
    <source>
        <dbReference type="ARBA" id="ARBA00023040"/>
    </source>
</evidence>
<dbReference type="PROSITE" id="PS50259">
    <property type="entry name" value="G_PROTEIN_RECEP_F3_4"/>
    <property type="match status" value="1"/>
</dbReference>
<dbReference type="Pfam" id="PF00003">
    <property type="entry name" value="7tm_3"/>
    <property type="match status" value="1"/>
</dbReference>
<dbReference type="InterPro" id="IPR011500">
    <property type="entry name" value="GPCR_3_9-Cys_dom"/>
</dbReference>
<keyword evidence="3 11" id="KW-0812">Transmembrane</keyword>
<dbReference type="SUPFAM" id="SSF53822">
    <property type="entry name" value="Periplasmic binding protein-like I"/>
    <property type="match status" value="1"/>
</dbReference>
<evidence type="ECO:0000256" key="5">
    <source>
        <dbReference type="ARBA" id="ARBA00022989"/>
    </source>
</evidence>
<comment type="subcellular location">
    <subcellularLocation>
        <location evidence="1">Cell membrane</location>
        <topology evidence="1">Multi-pass membrane protein</topology>
    </subcellularLocation>
</comment>
<feature type="transmembrane region" description="Helical" evidence="11">
    <location>
        <begin position="708"/>
        <end position="728"/>
    </location>
</feature>
<feature type="domain" description="G-protein coupled receptors family 3 profile" evidence="12">
    <location>
        <begin position="593"/>
        <end position="858"/>
    </location>
</feature>
<gene>
    <name evidence="13" type="ORF">QQF64_012152</name>
</gene>
<dbReference type="InterPro" id="IPR000337">
    <property type="entry name" value="GPCR_3"/>
</dbReference>
<keyword evidence="4" id="KW-0732">Signal</keyword>
<evidence type="ECO:0000256" key="7">
    <source>
        <dbReference type="ARBA" id="ARBA00023136"/>
    </source>
</evidence>
<evidence type="ECO:0000256" key="2">
    <source>
        <dbReference type="ARBA" id="ARBA00022475"/>
    </source>
</evidence>
<dbReference type="PANTHER" id="PTHR24061">
    <property type="entry name" value="CALCIUM-SENSING RECEPTOR-RELATED"/>
    <property type="match status" value="1"/>
</dbReference>
<dbReference type="InterPro" id="IPR000068">
    <property type="entry name" value="GPCR_3_Ca_sens_rcpt-rel"/>
</dbReference>
<evidence type="ECO:0000256" key="4">
    <source>
        <dbReference type="ARBA" id="ARBA00022729"/>
    </source>
</evidence>
<dbReference type="InterPro" id="IPR017978">
    <property type="entry name" value="GPCR_3_C"/>
</dbReference>
<dbReference type="InterPro" id="IPR001828">
    <property type="entry name" value="ANF_lig-bd_rcpt"/>
</dbReference>
<keyword evidence="8" id="KW-0675">Receptor</keyword>
<sequence>MGTWHRLLCKSNTPTSFIINYFSPQIWYLSAPGTLQVEWNVPGWRYHTRRPVRGSLPHCVSKIELQNRARATILFDMASFQQAQTMVFAIGEINNNPNLLPNITLGYHLYDNCVMLGMAFRAALSLVSGTEESFSNLNCTGPPPVIGIVGDSNSTPSIAISSVLGLFRVPIVSYFATCSCLSNRKKYPSFFRTIPSDAFQVRAMIKILRHFGWTWVGLVYSDDDYGNHAAQSFLQDVQVFGGCVAFSEILPLDNNRKDIKHTVGVIQASTARVVVVFSTSTYLLPLMDEVVLQNVTDRQWIASEAWATSPVFHTHRLLPFLGGTLGIAIRRGEIQGLHEFLLHLRPNNDQRNNMVRIFWENIFNCRFNIGERGEKMCSGQEDLSSTDTAYTDVSELRASYNVYKTVYALAHALHDLMQCEEGRGPFSGNSCADITNLQPWQLVHYLQKVNFTTSFGDNVSFDENGDALAIYDVMNWQPSSDGSIVVRTVGVVNEGAATGKVLTLDEDALYWNFETKKPLRSVCSESCPPGTRRARRKGLPVCCFDCLPCADGEISNTTDANECTICPDDFWSSPDKDQCVPKEEEFLSYEDPLGISLTSASLLGTCICALVMAIFAHHRNTPIVRANNSELSFLLLLSLKLCFLCVLLFIGRPQLWTCQLRHVVFGISFVLCISSILVKTMVVIAVFKSSRPEGKGAMKWFGTAQQRGTVLVLTALQVAICIVWLSNASPTPHKNSQYVSSKIVYECAVGSVAGFAVLLGYIGFLAAVSFLLAFLARNLPDHFNEAKFITFSMLIFCAVWIAFVPAYVTSPGKYAVAVEIFAILASSFGLLVAIFAPKCYIILLHPEKNTKKAIMGRETQKK</sequence>
<keyword evidence="14" id="KW-1185">Reference proteome</keyword>
<keyword evidence="6" id="KW-0297">G-protein coupled receptor</keyword>
<proteinExistence type="predicted"/>
<dbReference type="CDD" id="cd15283">
    <property type="entry name" value="7tmC_V2R_pheromone"/>
    <property type="match status" value="1"/>
</dbReference>
<accession>A0ABR3LUN6</accession>
<organism evidence="13 14">
    <name type="scientific">Cirrhinus molitorella</name>
    <name type="common">mud carp</name>
    <dbReference type="NCBI Taxonomy" id="172907"/>
    <lineage>
        <taxon>Eukaryota</taxon>
        <taxon>Metazoa</taxon>
        <taxon>Chordata</taxon>
        <taxon>Craniata</taxon>
        <taxon>Vertebrata</taxon>
        <taxon>Euteleostomi</taxon>
        <taxon>Actinopterygii</taxon>
        <taxon>Neopterygii</taxon>
        <taxon>Teleostei</taxon>
        <taxon>Ostariophysi</taxon>
        <taxon>Cypriniformes</taxon>
        <taxon>Cyprinidae</taxon>
        <taxon>Labeoninae</taxon>
        <taxon>Labeonini</taxon>
        <taxon>Cirrhinus</taxon>
    </lineage>
</organism>
<dbReference type="InterPro" id="IPR038550">
    <property type="entry name" value="GPCR_3_9-Cys_sf"/>
</dbReference>
<feature type="transmembrane region" description="Helical" evidence="11">
    <location>
        <begin position="788"/>
        <end position="808"/>
    </location>
</feature>
<keyword evidence="9" id="KW-0325">Glycoprotein</keyword>
<keyword evidence="10" id="KW-0807">Transducer</keyword>
<dbReference type="Gene3D" id="2.10.50.30">
    <property type="entry name" value="GPCR, family 3, nine cysteines domain"/>
    <property type="match status" value="1"/>
</dbReference>
<protein>
    <recommendedName>
        <fullName evidence="12">G-protein coupled receptors family 3 profile domain-containing protein</fullName>
    </recommendedName>
</protein>
<keyword evidence="7 11" id="KW-0472">Membrane</keyword>
<reference evidence="13 14" key="1">
    <citation type="submission" date="2023-09" db="EMBL/GenBank/DDBJ databases">
        <authorList>
            <person name="Wang M."/>
        </authorList>
    </citation>
    <scope>NUCLEOTIDE SEQUENCE [LARGE SCALE GENOMIC DNA]</scope>
    <source>
        <strain evidence="13">GT-2023</strain>
        <tissue evidence="13">Liver</tissue>
    </source>
</reference>
<dbReference type="Proteomes" id="UP001558613">
    <property type="component" value="Unassembled WGS sequence"/>
</dbReference>
<evidence type="ECO:0000259" key="12">
    <source>
        <dbReference type="PROSITE" id="PS50259"/>
    </source>
</evidence>
<keyword evidence="2" id="KW-1003">Cell membrane</keyword>
<dbReference type="Pfam" id="PF07562">
    <property type="entry name" value="NCD3G"/>
    <property type="match status" value="1"/>
</dbReference>
<dbReference type="Pfam" id="PF01094">
    <property type="entry name" value="ANF_receptor"/>
    <property type="match status" value="1"/>
</dbReference>
<evidence type="ECO:0000256" key="9">
    <source>
        <dbReference type="ARBA" id="ARBA00023180"/>
    </source>
</evidence>
<dbReference type="CDD" id="cd06364">
    <property type="entry name" value="PBP1_CaSR"/>
    <property type="match status" value="1"/>
</dbReference>
<keyword evidence="5 11" id="KW-1133">Transmembrane helix</keyword>
<dbReference type="PRINTS" id="PR00592">
    <property type="entry name" value="CASENSINGR"/>
</dbReference>
<evidence type="ECO:0000256" key="8">
    <source>
        <dbReference type="ARBA" id="ARBA00023170"/>
    </source>
</evidence>
<feature type="transmembrane region" description="Helical" evidence="11">
    <location>
        <begin position="820"/>
        <end position="843"/>
    </location>
</feature>